<gene>
    <name evidence="1" type="ORF">HS1_000211</name>
</gene>
<dbReference type="Pfam" id="PF13588">
    <property type="entry name" value="HSDR_N_2"/>
    <property type="match status" value="1"/>
</dbReference>
<proteinExistence type="predicted"/>
<dbReference type="EMBL" id="CP013015">
    <property type="protein sequence ID" value="AMM40017.1"/>
    <property type="molecule type" value="Genomic_DNA"/>
</dbReference>
<organism evidence="1 2">
    <name type="scientific">Desulfofervidus auxilii</name>
    <dbReference type="NCBI Taxonomy" id="1621989"/>
    <lineage>
        <taxon>Bacteria</taxon>
        <taxon>Pseudomonadati</taxon>
        <taxon>Thermodesulfobacteriota</taxon>
        <taxon>Candidatus Desulfofervidia</taxon>
        <taxon>Candidatus Desulfofervidales</taxon>
        <taxon>Candidatus Desulfofervidaceae</taxon>
        <taxon>Candidatus Desulfofervidus</taxon>
    </lineage>
</organism>
<dbReference type="Proteomes" id="UP000070560">
    <property type="component" value="Chromosome"/>
</dbReference>
<dbReference type="OrthoDB" id="5430956at2"/>
<reference evidence="1 2" key="1">
    <citation type="submission" date="2015-10" db="EMBL/GenBank/DDBJ databases">
        <title>Candidatus Desulfofervidus auxilii, a hydrogenotrophic sulfate-reducing bacterium involved in the thermophilic anaerobic oxidation of methane.</title>
        <authorList>
            <person name="Krukenberg V."/>
            <person name="Richter M."/>
            <person name="Wegener G."/>
        </authorList>
    </citation>
    <scope>NUCLEOTIDE SEQUENCE [LARGE SCALE GENOMIC DNA]</scope>
    <source>
        <strain evidence="1 2">HS1</strain>
    </source>
</reference>
<sequence length="179" mass="20312">MEQTLIDFLTGEKKPDTDMERLRQRVARFLVEEKGYEKSDIETHVIFETTVDNAKITVPIDYIVRLAGKRIILIKCYPTALVTREKLTLACARLLDSYQIPFTVITDGFATEVLDTVTGKSLGKDLNKIPTKKELLQLLTLISFVPLPEEKKIKQKRILSAFDLLKCPVSCKECSFGSD</sequence>
<evidence type="ECO:0000313" key="2">
    <source>
        <dbReference type="Proteomes" id="UP000070560"/>
    </source>
</evidence>
<protein>
    <submittedName>
        <fullName evidence="1">Uncharacterized protein</fullName>
    </submittedName>
</protein>
<accession>A0A7V1K5D2</accession>
<dbReference type="AlphaFoldDB" id="A0A7V1K5D2"/>
<dbReference type="KEGG" id="daw:HS1_000211"/>
<name>A0A7V1K5D2_DESA2</name>
<dbReference type="RefSeq" id="WP_066060325.1">
    <property type="nucleotide sequence ID" value="NZ_CP013015.1"/>
</dbReference>
<evidence type="ECO:0000313" key="1">
    <source>
        <dbReference type="EMBL" id="AMM40017.1"/>
    </source>
</evidence>
<dbReference type="InterPro" id="IPR029464">
    <property type="entry name" value="HSDR_N"/>
</dbReference>
<keyword evidence="2" id="KW-1185">Reference proteome</keyword>